<reference evidence="2" key="2">
    <citation type="submission" date="2014-03" db="EMBL/GenBank/DDBJ databases">
        <title>Candidatus Competibacter-lineage genomes retrieved from metagenomes reveal functional metabolic diversity.</title>
        <authorList>
            <person name="McIlroy S.J."/>
            <person name="Albertsen M."/>
            <person name="Andresen E.K."/>
            <person name="Saunders A.M."/>
            <person name="Kristiansen R."/>
            <person name="Stokholm-Bjerregaard M."/>
            <person name="Nielsen K.L."/>
            <person name="Nielsen P.H."/>
        </authorList>
    </citation>
    <scope>NUCLEOTIDE SEQUENCE</scope>
    <source>
        <strain evidence="2">Run_A_D11</strain>
    </source>
</reference>
<comment type="caution">
    <text evidence="2">The sequence shown here is derived from an EMBL/GenBank/DDBJ whole genome shotgun (WGS) entry which is preliminary data.</text>
</comment>
<name>W6M3D8_9GAMM</name>
<evidence type="ECO:0000313" key="2">
    <source>
        <dbReference type="EMBL" id="CDI01004.1"/>
    </source>
</evidence>
<feature type="compositionally biased region" description="Polar residues" evidence="1">
    <location>
        <begin position="91"/>
        <end position="104"/>
    </location>
</feature>
<proteinExistence type="predicted"/>
<feature type="region of interest" description="Disordered" evidence="1">
    <location>
        <begin position="89"/>
        <end position="211"/>
    </location>
</feature>
<accession>W6M3D8</accession>
<feature type="compositionally biased region" description="Basic and acidic residues" evidence="1">
    <location>
        <begin position="182"/>
        <end position="211"/>
    </location>
</feature>
<protein>
    <submittedName>
        <fullName evidence="2">Uncharacterized protein</fullName>
    </submittedName>
</protein>
<dbReference type="STRING" id="1400863.BN873_100016"/>
<evidence type="ECO:0000256" key="1">
    <source>
        <dbReference type="SAM" id="MobiDB-lite"/>
    </source>
</evidence>
<organism evidence="2 3">
    <name type="scientific">Candidatus Competibacter denitrificans Run_A_D11</name>
    <dbReference type="NCBI Taxonomy" id="1400863"/>
    <lineage>
        <taxon>Bacteria</taxon>
        <taxon>Pseudomonadati</taxon>
        <taxon>Pseudomonadota</taxon>
        <taxon>Gammaproteobacteria</taxon>
        <taxon>Candidatus Competibacteraceae</taxon>
        <taxon>Candidatus Competibacter</taxon>
    </lineage>
</organism>
<dbReference type="Proteomes" id="UP000035760">
    <property type="component" value="Unassembled WGS sequence"/>
</dbReference>
<reference evidence="2" key="1">
    <citation type="submission" date="2013-07" db="EMBL/GenBank/DDBJ databases">
        <authorList>
            <person name="McIlroy S."/>
        </authorList>
    </citation>
    <scope>NUCLEOTIDE SEQUENCE [LARGE SCALE GENOMIC DNA]</scope>
    <source>
        <strain evidence="2">Run_A_D11</strain>
    </source>
</reference>
<dbReference type="RefSeq" id="WP_048670136.1">
    <property type="nucleotide sequence ID" value="NZ_CBTJ020000002.1"/>
</dbReference>
<sequence length="258" mass="27988">MNEQPDALHDEHLSALYRAIPQVEPPEWLDRRILLAAKATVQSSAPRPAAIVPKRRPSRWAVPLALAATVVLSVGVVRLVRESGELATAPSLESAQVVTSSASPANAEPSGASQALSAEEKAQPRAAASAPSPSAPATSPIISPSLAPPAPLADRLLPAESSARPADAKPTGSGQPPSFSRQMKETEKLDEAPARARKERSKTEEKQLFRNSPERWLREIAELRRQGETMKAEAEWLEFKRRYPHYPLDPSEADSNKR</sequence>
<feature type="compositionally biased region" description="Polar residues" evidence="1">
    <location>
        <begin position="172"/>
        <end position="181"/>
    </location>
</feature>
<dbReference type="AlphaFoldDB" id="W6M3D8"/>
<feature type="compositionally biased region" description="Low complexity" evidence="1">
    <location>
        <begin position="124"/>
        <end position="145"/>
    </location>
</feature>
<keyword evidence="3" id="KW-1185">Reference proteome</keyword>
<dbReference type="EMBL" id="CBTJ020000002">
    <property type="protein sequence ID" value="CDI01004.1"/>
    <property type="molecule type" value="Genomic_DNA"/>
</dbReference>
<gene>
    <name evidence="2" type="ORF">BN873_100016</name>
</gene>
<evidence type="ECO:0000313" key="3">
    <source>
        <dbReference type="Proteomes" id="UP000035760"/>
    </source>
</evidence>